<feature type="binding site" evidence="17">
    <location>
        <position position="74"/>
    </location>
    <ligand>
        <name>[2Fe-2S] cluster</name>
        <dbReference type="ChEBI" id="CHEBI:190135"/>
        <label>1</label>
    </ligand>
</feature>
<dbReference type="FunFam" id="3.30.390.50:FF:000001">
    <property type="entry name" value="Xanthine dehydrogenase oxidase"/>
    <property type="match status" value="1"/>
</dbReference>
<feature type="binding site" evidence="16">
    <location>
        <position position="429"/>
    </location>
    <ligand>
        <name>FAD</name>
        <dbReference type="ChEBI" id="CHEBI:57692"/>
    </ligand>
</feature>
<dbReference type="FunFam" id="1.10.150.120:FF:000001">
    <property type="entry name" value="Aldehyde oxidase 1"/>
    <property type="match status" value="1"/>
</dbReference>
<evidence type="ECO:0000313" key="20">
    <source>
        <dbReference type="Ensembl" id="ENSSSCP00050038200.1"/>
    </source>
</evidence>
<dbReference type="InterPro" id="IPR037165">
    <property type="entry name" value="AldOxase/xan_DH_Mopterin-bd_sf"/>
</dbReference>
<dbReference type="Pfam" id="PF02738">
    <property type="entry name" value="MoCoBD_1"/>
    <property type="match status" value="1"/>
</dbReference>
<dbReference type="GO" id="GO:0016491">
    <property type="term" value="F:oxidoreductase activity"/>
    <property type="evidence" value="ECO:0007669"/>
    <property type="project" value="UniProtKB-KW"/>
</dbReference>
<keyword evidence="18" id="KW-1133">Transmembrane helix</keyword>
<evidence type="ECO:0000256" key="1">
    <source>
        <dbReference type="ARBA" id="ARBA00001974"/>
    </source>
</evidence>
<dbReference type="NCBIfam" id="TIGR02969">
    <property type="entry name" value="mam_aldehyde_ox"/>
    <property type="match status" value="1"/>
</dbReference>
<dbReference type="Pfam" id="PF01315">
    <property type="entry name" value="Ald_Xan_dh_C"/>
    <property type="match status" value="1"/>
</dbReference>
<keyword evidence="6 17" id="KW-0001">2Fe-2S</keyword>
<dbReference type="GO" id="GO:0071949">
    <property type="term" value="F:FAD binding"/>
    <property type="evidence" value="ECO:0007669"/>
    <property type="project" value="InterPro"/>
</dbReference>
<dbReference type="SUPFAM" id="SSF55447">
    <property type="entry name" value="CO dehydrogenase flavoprotein C-terminal domain-like"/>
    <property type="match status" value="1"/>
</dbReference>
<feature type="binding site" evidence="17">
    <location>
        <position position="149"/>
    </location>
    <ligand>
        <name>[2Fe-2S] cluster</name>
        <dbReference type="ChEBI" id="CHEBI:190135"/>
        <label>2</label>
    </ligand>
</feature>
<keyword evidence="11 17" id="KW-0411">Iron-sulfur</keyword>
<dbReference type="GO" id="GO:0005506">
    <property type="term" value="F:iron ion binding"/>
    <property type="evidence" value="ECO:0007669"/>
    <property type="project" value="InterPro"/>
</dbReference>
<keyword evidence="7 17" id="KW-0479">Metal-binding</keyword>
<dbReference type="FunFam" id="3.30.365.10:FF:000004">
    <property type="entry name" value="Xanthine dehydrogenase oxidase"/>
    <property type="match status" value="1"/>
</dbReference>
<evidence type="ECO:0000256" key="3">
    <source>
        <dbReference type="ARBA" id="ARBA00011738"/>
    </source>
</evidence>
<dbReference type="SUPFAM" id="SSF54665">
    <property type="entry name" value="CO dehydrogenase molybdoprotein N-domain-like"/>
    <property type="match status" value="1"/>
</dbReference>
<keyword evidence="8 16" id="KW-0274">FAD</keyword>
<dbReference type="PROSITE" id="PS00559">
    <property type="entry name" value="MOLYBDOPTERIN_EUK"/>
    <property type="match status" value="1"/>
</dbReference>
<feature type="binding site" evidence="16">
    <location>
        <begin position="264"/>
        <end position="271"/>
    </location>
    <ligand>
        <name>FAD</name>
        <dbReference type="ChEBI" id="CHEBI:57692"/>
    </ligand>
</feature>
<dbReference type="SUPFAM" id="SSF56003">
    <property type="entry name" value="Molybdenum cofactor-binding domain"/>
    <property type="match status" value="1"/>
</dbReference>
<dbReference type="Pfam" id="PF01799">
    <property type="entry name" value="Fer2_2"/>
    <property type="match status" value="1"/>
</dbReference>
<feature type="binding site" evidence="17">
    <location>
        <position position="114"/>
    </location>
    <ligand>
        <name>[2Fe-2S] cluster</name>
        <dbReference type="ChEBI" id="CHEBI:190135"/>
        <label>2</label>
    </ligand>
</feature>
<feature type="binding site" evidence="17">
    <location>
        <position position="921"/>
    </location>
    <ligand>
        <name>Mo-molybdopterin</name>
        <dbReference type="ChEBI" id="CHEBI:71302"/>
    </ligand>
    <ligandPart>
        <name>Mo</name>
        <dbReference type="ChEBI" id="CHEBI:28685"/>
    </ligandPart>
</feature>
<dbReference type="PROSITE" id="PS51387">
    <property type="entry name" value="FAD_PCMH"/>
    <property type="match status" value="1"/>
</dbReference>
<evidence type="ECO:0000256" key="15">
    <source>
        <dbReference type="PIRSR" id="PIRSR000127-1"/>
    </source>
</evidence>
<evidence type="ECO:0000256" key="18">
    <source>
        <dbReference type="SAM" id="Phobius"/>
    </source>
</evidence>
<dbReference type="SMART" id="SM01092">
    <property type="entry name" value="CO_deh_flav_C"/>
    <property type="match status" value="1"/>
</dbReference>
<dbReference type="Gene3D" id="3.30.365.10">
    <property type="entry name" value="Aldehyde oxidase/xanthine dehydrogenase, molybdopterin binding domain"/>
    <property type="match status" value="4"/>
</dbReference>
<dbReference type="Pfam" id="PF00941">
    <property type="entry name" value="FAD_binding_5"/>
    <property type="match status" value="1"/>
</dbReference>
<dbReference type="InterPro" id="IPR022407">
    <property type="entry name" value="OxRdtase_Mopterin_BS"/>
</dbReference>
<dbReference type="InterPro" id="IPR036683">
    <property type="entry name" value="CO_DH_flav_C_dom_sf"/>
</dbReference>
<feature type="active site" description="Proton acceptor" evidence="15">
    <location>
        <position position="1270"/>
    </location>
</feature>
<name>A0A8D1NHZ5_PIG</name>
<dbReference type="InterPro" id="IPR016166">
    <property type="entry name" value="FAD-bd_PCMH"/>
</dbReference>
<dbReference type="FunFam" id="3.30.365.10:FF:000003">
    <property type="entry name" value="Aldehyde oxidase 1"/>
    <property type="match status" value="1"/>
</dbReference>
<dbReference type="GO" id="GO:0051287">
    <property type="term" value="F:NAD binding"/>
    <property type="evidence" value="ECO:0007669"/>
    <property type="project" value="InterPro"/>
</dbReference>
<keyword evidence="18" id="KW-0472">Membrane</keyword>
<dbReference type="InterPro" id="IPR000674">
    <property type="entry name" value="Ald_Oxase/Xan_DH_a/b"/>
</dbReference>
<dbReference type="FunFam" id="3.30.43.10:FF:000001">
    <property type="entry name" value="Xanthine dehydrogenase/oxidase"/>
    <property type="match status" value="1"/>
</dbReference>
<evidence type="ECO:0000256" key="14">
    <source>
        <dbReference type="ARBA" id="ARBA00049438"/>
    </source>
</evidence>
<accession>A0A8D1NHZ5</accession>
<evidence type="ECO:0000256" key="8">
    <source>
        <dbReference type="ARBA" id="ARBA00022827"/>
    </source>
</evidence>
<evidence type="ECO:0000256" key="6">
    <source>
        <dbReference type="ARBA" id="ARBA00022714"/>
    </source>
</evidence>
<sequence>KPISQRLLFFYNNFYFFHYKKNVNPETMLLPYLRKKRILFSALSLYVCIYVYCECNVICASLFLFRRHYPANACLIPICSLYGAAVTTVEGIGSTRTRIHPVQERIAKCHGTQCGFCTPGMVMSIYTLLRNHPEPTLSQLTEALGGNLCRCTGYRPIIDACKTFCKTSGCCQGKENEVCCLDQGINGLPEFEEGNETSHKLFSEEEFLPLDPTQELIFPPELVTMAEKQPQRTRIFGGDRMTWISPVTLKELLEAKVKYPQAPVVMGNTSVGPDVKFKGIFHPVVISPDSIEEMSIVNYTDNGLTLGAALSLAQVKDILAKVIRKLPEEKTQTFHALWKHLGTLAGAQIRNMSSLGGHIVSRHLDSDLNPLLAVGNCTLNLQSKEGKRQIPLNEQFLKKCPSASLKPEEILISVNIPYSRKWEFVSAFRQAQRQQNALAMVNSGMRVFFGEGDGVIRELAIAYGGVGPTTVCAKNSCQELIGRPWNEEMLDAACRLILDEVSLPGSAPGGRVEFRRTLIISFLFKFYLKVSQILKMRDPARYPSLADKHASALEDLHSRHPWITLKYQNANPKQLPQDPIGHPVMHLSGIKHATGEAVYCDDMPAVDRELFLTFVTSSRAHAKIVSIDLSEALSLPGVVDIVTEEHLNGVNSFCLLTKPEKLLSTDEVFCVGQLVCAVIADSEVQAKRAAQRVKIIYRDLEPLILTIEEAIQHKSFFEQERKLEYGNVDEAFKMVDQVLEGEIHLGGQEHFYMETQSMLVVPKGEDQEMDVYVSTQYPKYIQDIVAWILKIPANKVMCHVKRVGGAFGGKVIKTGIMAAITAFAANKHGRAVRCILERGEDMLITGGRHPYLGKYKVGFMNDGRILALDMEHYSNGGASLDESLFVVEMGLLKMENAYKFPNLRCRAWACRTNLPSNTALRGFGFPQTGLITESCIMEVAAKCGLSPEKVRTINMYKEIDQTPYKQEIDAKNLIQCWKECMAMSSYALRRTAVEKFNSENYWKKKGLAVVPLKYPVGTVSLAMGQAAALVHIYLDGSVLVTHGGIEMGQGVHTKMLQVASRELRMPLSNIHLRGTSTETIPNANISGGSVVADLNGLAVKDACQTLLKRLEPIISKNPGGTWKDWAQAAFDESISLSATGYFRGYESNMNWETGEGHPFEYFVYGAACSEVEIDCLTGAHKNIRTDIVMDVGYSINPALDIGQIEGAFIQGMGLYTIEELNYSPQGVLYSRGPSQYKIPAICDVPAELHISFLPPSQNSNTLYSSKGLGESGMFLGCSVFFAIHDAINAARQERGLSGPLKLNSPLTPEKIRMACEDKFTEMIPRDEPGSYVPWSVPI</sequence>
<dbReference type="Pfam" id="PF03450">
    <property type="entry name" value="CO_deh_flav_C"/>
    <property type="match status" value="1"/>
</dbReference>
<feature type="transmembrane region" description="Helical" evidence="18">
    <location>
        <begin position="38"/>
        <end position="65"/>
    </location>
</feature>
<dbReference type="Gene3D" id="3.90.1170.50">
    <property type="entry name" value="Aldehyde oxidase/xanthine dehydrogenase, a/b hammerhead"/>
    <property type="match status" value="1"/>
</dbReference>
<dbReference type="Gene3D" id="3.10.20.30">
    <property type="match status" value="1"/>
</dbReference>
<dbReference type="SMART" id="SM01008">
    <property type="entry name" value="Ald_Xan_dh_C"/>
    <property type="match status" value="1"/>
</dbReference>
<evidence type="ECO:0000256" key="4">
    <source>
        <dbReference type="ARBA" id="ARBA00022505"/>
    </source>
</evidence>
<keyword evidence="10 17" id="KW-0408">Iron</keyword>
<evidence type="ECO:0000256" key="10">
    <source>
        <dbReference type="ARBA" id="ARBA00023004"/>
    </source>
</evidence>
<protein>
    <recommendedName>
        <fullName evidence="19">FAD-binding PCMH-type domain-containing protein</fullName>
    </recommendedName>
</protein>
<evidence type="ECO:0000256" key="11">
    <source>
        <dbReference type="ARBA" id="ARBA00023014"/>
    </source>
</evidence>
<dbReference type="InterPro" id="IPR012675">
    <property type="entry name" value="Beta-grasp_dom_sf"/>
</dbReference>
<dbReference type="InterPro" id="IPR002888">
    <property type="entry name" value="2Fe-2S-bd"/>
</dbReference>
<dbReference type="Proteomes" id="UP000694571">
    <property type="component" value="Unplaced"/>
</dbReference>
<comment type="cofactor">
    <cofactor evidence="17">
        <name>[2Fe-2S] cluster</name>
        <dbReference type="ChEBI" id="CHEBI:190135"/>
    </cofactor>
    <text evidence="17">Binds 2 [2Fe-2S] clusters.</text>
</comment>
<comment type="cofactor">
    <cofactor evidence="13">
        <name>[2Fe-2S] cluster</name>
        <dbReference type="ChEBI" id="CHEBI:190135"/>
    </cofactor>
</comment>
<feature type="binding site" evidence="17">
    <location>
        <position position="807"/>
    </location>
    <ligand>
        <name>Mo-molybdopterin</name>
        <dbReference type="ChEBI" id="CHEBI:71302"/>
    </ligand>
    <ligandPart>
        <name>Mo</name>
        <dbReference type="ChEBI" id="CHEBI:28685"/>
    </ligandPart>
</feature>
<evidence type="ECO:0000256" key="2">
    <source>
        <dbReference type="ARBA" id="ARBA00006849"/>
    </source>
</evidence>
<dbReference type="PANTHER" id="PTHR45444">
    <property type="entry name" value="XANTHINE DEHYDROGENASE"/>
    <property type="match status" value="1"/>
</dbReference>
<dbReference type="InterPro" id="IPR036856">
    <property type="entry name" value="Ald_Oxase/Xan_DH_a/b_sf"/>
</dbReference>
<dbReference type="FunFam" id="3.30.465.10:FF:000004">
    <property type="entry name" value="Xanthine dehydrogenase/oxidase"/>
    <property type="match status" value="1"/>
</dbReference>
<reference evidence="20" key="1">
    <citation type="submission" date="2025-08" db="UniProtKB">
        <authorList>
            <consortium name="Ensembl"/>
        </authorList>
    </citation>
    <scope>IDENTIFICATION</scope>
</reference>
<proteinExistence type="inferred from homology"/>
<keyword evidence="12" id="KW-0443">Lipid metabolism</keyword>
<evidence type="ECO:0000259" key="19">
    <source>
        <dbReference type="PROSITE" id="PS51387"/>
    </source>
</evidence>
<evidence type="ECO:0000256" key="9">
    <source>
        <dbReference type="ARBA" id="ARBA00023002"/>
    </source>
</evidence>
<dbReference type="Gene3D" id="3.30.390.50">
    <property type="entry name" value="CO dehydrogenase flavoprotein, C-terminal domain"/>
    <property type="match status" value="1"/>
</dbReference>
<feature type="binding site" evidence="16">
    <location>
        <position position="367"/>
    </location>
    <ligand>
        <name>FAD</name>
        <dbReference type="ChEBI" id="CHEBI:57692"/>
    </ligand>
</feature>
<evidence type="ECO:0000256" key="17">
    <source>
        <dbReference type="PIRSR" id="PIRSR000127-3"/>
    </source>
</evidence>
<feature type="binding site" evidence="17">
    <location>
        <position position="776"/>
    </location>
    <ligand>
        <name>Mo-molybdopterin</name>
        <dbReference type="ChEBI" id="CHEBI:71302"/>
    </ligand>
    <ligandPart>
        <name>Mo</name>
        <dbReference type="ChEBI" id="CHEBI:28685"/>
    </ligandPart>
</feature>
<feature type="binding site" evidence="17">
    <location>
        <position position="1088"/>
    </location>
    <ligand>
        <name>Mo-molybdopterin</name>
        <dbReference type="ChEBI" id="CHEBI:71302"/>
    </ligand>
    <ligandPart>
        <name>Mo</name>
        <dbReference type="ChEBI" id="CHEBI:28685"/>
    </ligandPart>
</feature>
<feature type="binding site" evidence="17">
    <location>
        <position position="117"/>
    </location>
    <ligand>
        <name>[2Fe-2S] cluster</name>
        <dbReference type="ChEBI" id="CHEBI:190135"/>
        <label>2</label>
    </ligand>
</feature>
<dbReference type="Gene3D" id="3.30.43.10">
    <property type="entry name" value="Uridine Diphospho-n-acetylenolpyruvylglucosamine Reductase, domain 2"/>
    <property type="match status" value="1"/>
</dbReference>
<dbReference type="GO" id="GO:0006629">
    <property type="term" value="P:lipid metabolic process"/>
    <property type="evidence" value="ECO:0007669"/>
    <property type="project" value="UniProtKB-KW"/>
</dbReference>
<feature type="binding site" evidence="17">
    <location>
        <position position="48"/>
    </location>
    <ligand>
        <name>[2Fe-2S] cluster</name>
        <dbReference type="ChEBI" id="CHEBI:190135"/>
        <label>1</label>
    </ligand>
</feature>
<comment type="cofactor">
    <cofactor evidence="1 16">
        <name>FAD</name>
        <dbReference type="ChEBI" id="CHEBI:57692"/>
    </cofactor>
</comment>
<evidence type="ECO:0000256" key="5">
    <source>
        <dbReference type="ARBA" id="ARBA00022630"/>
    </source>
</evidence>
<keyword evidence="9" id="KW-0560">Oxidoreductase</keyword>
<dbReference type="InterPro" id="IPR008274">
    <property type="entry name" value="AldOxase/xan_DH_MoCoBD1"/>
</dbReference>
<evidence type="ECO:0000256" key="13">
    <source>
        <dbReference type="ARBA" id="ARBA00034078"/>
    </source>
</evidence>
<dbReference type="InterPro" id="IPR016169">
    <property type="entry name" value="FAD-bd_PCMH_sub2"/>
</dbReference>
<dbReference type="GO" id="GO:0043546">
    <property type="term" value="F:molybdopterin cofactor binding"/>
    <property type="evidence" value="ECO:0007669"/>
    <property type="project" value="InterPro"/>
</dbReference>
<keyword evidence="5" id="KW-0285">Flavoprotein</keyword>
<comment type="catalytic activity">
    <reaction evidence="14">
        <text>retinal + O2 + H2O = retinoate + H2O2 + H(+)</text>
        <dbReference type="Rhea" id="RHEA:56736"/>
        <dbReference type="ChEBI" id="CHEBI:15035"/>
        <dbReference type="ChEBI" id="CHEBI:15036"/>
        <dbReference type="ChEBI" id="CHEBI:15377"/>
        <dbReference type="ChEBI" id="CHEBI:15378"/>
        <dbReference type="ChEBI" id="CHEBI:15379"/>
        <dbReference type="ChEBI" id="CHEBI:16240"/>
    </reaction>
</comment>
<dbReference type="Pfam" id="PF20256">
    <property type="entry name" value="MoCoBD_2"/>
    <property type="match status" value="1"/>
</dbReference>
<dbReference type="PIRSF" id="PIRSF000127">
    <property type="entry name" value="Xanthine_DH"/>
    <property type="match status" value="1"/>
</dbReference>
<dbReference type="SUPFAM" id="SSF47741">
    <property type="entry name" value="CO dehydrogenase ISP C-domain like"/>
    <property type="match status" value="1"/>
</dbReference>
<dbReference type="InterPro" id="IPR036884">
    <property type="entry name" value="2Fe-2S-bd_dom_sf"/>
</dbReference>
<organism evidence="20 21">
    <name type="scientific">Sus scrofa</name>
    <name type="common">Pig</name>
    <dbReference type="NCBI Taxonomy" id="9823"/>
    <lineage>
        <taxon>Eukaryota</taxon>
        <taxon>Metazoa</taxon>
        <taxon>Chordata</taxon>
        <taxon>Craniata</taxon>
        <taxon>Vertebrata</taxon>
        <taxon>Euteleostomi</taxon>
        <taxon>Mammalia</taxon>
        <taxon>Eutheria</taxon>
        <taxon>Laurasiatheria</taxon>
        <taxon>Artiodactyla</taxon>
        <taxon>Suina</taxon>
        <taxon>Suidae</taxon>
        <taxon>Sus</taxon>
    </lineage>
</organism>
<dbReference type="InterPro" id="IPR046867">
    <property type="entry name" value="AldOxase/xan_DH_MoCoBD2"/>
</dbReference>
<comment type="subunit">
    <text evidence="3">Homodimer.</text>
</comment>
<feature type="binding site" evidence="17">
    <location>
        <position position="53"/>
    </location>
    <ligand>
        <name>[2Fe-2S] cluster</name>
        <dbReference type="ChEBI" id="CHEBI:190135"/>
        <label>1</label>
    </ligand>
</feature>
<comment type="similarity">
    <text evidence="2">Belongs to the xanthine dehydrogenase family.</text>
</comment>
<dbReference type="InterPro" id="IPR002346">
    <property type="entry name" value="Mopterin_DH_FAD-bd"/>
</dbReference>
<comment type="cofactor">
    <cofactor evidence="17">
        <name>Mo-molybdopterin</name>
        <dbReference type="ChEBI" id="CHEBI:71302"/>
    </cofactor>
    <text evidence="17">Binds 1 Mo-molybdopterin (Mo-MPT) cofactor per subunit.</text>
</comment>
<keyword evidence="4 17" id="KW-0500">Molybdenum</keyword>
<feature type="binding site" evidence="16">
    <location>
        <position position="411"/>
    </location>
    <ligand>
        <name>FAD</name>
        <dbReference type="ChEBI" id="CHEBI:57692"/>
    </ligand>
</feature>
<dbReference type="SUPFAM" id="SSF56176">
    <property type="entry name" value="FAD-binding/transporter-associated domain-like"/>
    <property type="match status" value="1"/>
</dbReference>
<dbReference type="GO" id="GO:0051537">
    <property type="term" value="F:2 iron, 2 sulfur cluster binding"/>
    <property type="evidence" value="ECO:0007669"/>
    <property type="project" value="UniProtKB-KW"/>
</dbReference>
<evidence type="ECO:0000313" key="21">
    <source>
        <dbReference type="Proteomes" id="UP000694571"/>
    </source>
</evidence>
<dbReference type="InterPro" id="IPR014313">
    <property type="entry name" value="Aldehyde_oxidase"/>
</dbReference>
<dbReference type="Gene3D" id="3.30.465.10">
    <property type="match status" value="1"/>
</dbReference>
<feature type="binding site" evidence="16">
    <location>
        <position position="923"/>
    </location>
    <ligand>
        <name>substrate</name>
    </ligand>
</feature>
<feature type="binding site" evidence="17">
    <location>
        <position position="151"/>
    </location>
    <ligand>
        <name>[2Fe-2S] cluster</name>
        <dbReference type="ChEBI" id="CHEBI:190135"/>
        <label>2</label>
    </ligand>
</feature>
<dbReference type="InterPro" id="IPR016167">
    <property type="entry name" value="FAD-bd_PCMH_sub1"/>
</dbReference>
<dbReference type="InterPro" id="IPR036318">
    <property type="entry name" value="FAD-bd_PCMH-like_sf"/>
</dbReference>
<dbReference type="InterPro" id="IPR016208">
    <property type="entry name" value="Ald_Oxase/xanthine_DH-like"/>
</dbReference>
<evidence type="ECO:0000256" key="7">
    <source>
        <dbReference type="ARBA" id="ARBA00022723"/>
    </source>
</evidence>
<evidence type="ECO:0000256" key="12">
    <source>
        <dbReference type="ARBA" id="ARBA00023098"/>
    </source>
</evidence>
<dbReference type="InterPro" id="IPR005107">
    <property type="entry name" value="CO_DH_flav_C"/>
</dbReference>
<dbReference type="PANTHER" id="PTHR45444:SF3">
    <property type="entry name" value="XANTHINE DEHYDROGENASE"/>
    <property type="match status" value="1"/>
</dbReference>
<dbReference type="Ensembl" id="ENSSSCT00050088994.1">
    <property type="protein sequence ID" value="ENSSSCP00050038200.1"/>
    <property type="gene ID" value="ENSSSCG00050065237.1"/>
</dbReference>
<feature type="domain" description="FAD-binding PCMH-type" evidence="19">
    <location>
        <begin position="236"/>
        <end position="421"/>
    </location>
</feature>
<dbReference type="Gene3D" id="1.10.150.120">
    <property type="entry name" value="[2Fe-2S]-binding domain"/>
    <property type="match status" value="1"/>
</dbReference>
<evidence type="ECO:0000256" key="16">
    <source>
        <dbReference type="PIRSR" id="PIRSR000127-2"/>
    </source>
</evidence>
<keyword evidence="18" id="KW-0812">Transmembrane</keyword>
<dbReference type="FunFam" id="3.90.1170.50:FF:000001">
    <property type="entry name" value="Aldehyde oxidase 1"/>
    <property type="match status" value="1"/>
</dbReference>